<name>A0A1S1QRR3_9ACTN</name>
<dbReference type="NCBIfam" id="NF010925">
    <property type="entry name" value="PRK14345.1"/>
    <property type="match status" value="1"/>
</dbReference>
<evidence type="ECO:0000256" key="4">
    <source>
        <dbReference type="ARBA" id="ARBA00024732"/>
    </source>
</evidence>
<proteinExistence type="inferred from homology"/>
<evidence type="ECO:0000256" key="5">
    <source>
        <dbReference type="PIRNR" id="PIRNR016262"/>
    </source>
</evidence>
<dbReference type="InterPro" id="IPR020605">
    <property type="entry name" value="Octanoyltransferase_CS"/>
</dbReference>
<dbReference type="PANTHER" id="PTHR10993">
    <property type="entry name" value="OCTANOYLTRANSFERASE"/>
    <property type="match status" value="1"/>
</dbReference>
<dbReference type="SUPFAM" id="SSF55681">
    <property type="entry name" value="Class II aaRS and biotin synthetases"/>
    <property type="match status" value="1"/>
</dbReference>
<keyword evidence="2 5" id="KW-0808">Transferase</keyword>
<feature type="binding site" evidence="7">
    <location>
        <begin position="131"/>
        <end position="133"/>
    </location>
    <ligand>
        <name>substrate</name>
    </ligand>
</feature>
<dbReference type="CDD" id="cd16444">
    <property type="entry name" value="LipB"/>
    <property type="match status" value="1"/>
</dbReference>
<feature type="binding site" evidence="7">
    <location>
        <begin position="50"/>
        <end position="57"/>
    </location>
    <ligand>
        <name>substrate</name>
    </ligand>
</feature>
<dbReference type="PROSITE" id="PS51733">
    <property type="entry name" value="BPL_LPL_CATALYTIC"/>
    <property type="match status" value="1"/>
</dbReference>
<evidence type="ECO:0000256" key="7">
    <source>
        <dbReference type="PIRSR" id="PIRSR016262-2"/>
    </source>
</evidence>
<evidence type="ECO:0000256" key="8">
    <source>
        <dbReference type="PIRSR" id="PIRSR016262-3"/>
    </source>
</evidence>
<evidence type="ECO:0000259" key="10">
    <source>
        <dbReference type="PROSITE" id="PS51733"/>
    </source>
</evidence>
<dbReference type="GO" id="GO:0016874">
    <property type="term" value="F:ligase activity"/>
    <property type="evidence" value="ECO:0007669"/>
    <property type="project" value="UniProtKB-KW"/>
</dbReference>
<comment type="caution">
    <text evidence="11">The sequence shown here is derived from an EMBL/GenBank/DDBJ whole genome shotgun (WGS) entry which is preliminary data.</text>
</comment>
<dbReference type="Proteomes" id="UP000179627">
    <property type="component" value="Unassembled WGS sequence"/>
</dbReference>
<evidence type="ECO:0000313" key="12">
    <source>
        <dbReference type="Proteomes" id="UP000179627"/>
    </source>
</evidence>
<dbReference type="GO" id="GO:0009249">
    <property type="term" value="P:protein lipoylation"/>
    <property type="evidence" value="ECO:0007669"/>
    <property type="project" value="InterPro"/>
</dbReference>
<feature type="active site" description="Acyl-thioester intermediate" evidence="6">
    <location>
        <position position="149"/>
    </location>
</feature>
<dbReference type="NCBIfam" id="TIGR00214">
    <property type="entry name" value="lipB"/>
    <property type="match status" value="1"/>
</dbReference>
<dbReference type="Gene3D" id="3.30.930.10">
    <property type="entry name" value="Bira Bifunctional Protein, Domain 2"/>
    <property type="match status" value="1"/>
</dbReference>
<gene>
    <name evidence="11" type="ORF">CC117_19995</name>
</gene>
<comment type="pathway">
    <text evidence="1 5">Protein modification; protein lipoylation via endogenous pathway; protein N(6)-(lipoyl)lysine from octanoyl-[acyl-carrier-protein]: step 1/2.</text>
</comment>
<sequence length="224" mass="23872">MQRALAEERRHGRGEDTLILLEHPEVYTAGRRTGAGDRPVDGTPVVDVDRGGGITWHGPGQLVGYPIVRLPMPLDVVAYVRALEAGLITACAEFGLPARRVEGRTGVWTSDGQRKLAAIGVRVSWKVTCHGFALNCDPALSAFGRIVPCGISDAGVTSLSRELGRPLPVAEARPVVERHLTRAIGDYLAAGREAQACHTPKTDSDQTSAPDLIGVGRADGRTTR</sequence>
<keyword evidence="11" id="KW-0436">Ligase</keyword>
<comment type="function">
    <text evidence="4 5">Catalyzes the transfer of endogenously produced octanoic acid from octanoyl-acyl-carrier-protein onto the lipoyl domains of lipoate-dependent enzymes. Lipoyl-ACP can also act as a substrate although octanoyl-ACP is likely to be the physiological substrate.</text>
</comment>
<dbReference type="PIRSF" id="PIRSF016262">
    <property type="entry name" value="LPLase"/>
    <property type="match status" value="1"/>
</dbReference>
<feature type="site" description="Lowers pKa of active site Cys" evidence="8">
    <location>
        <position position="115"/>
    </location>
</feature>
<reference evidence="12" key="1">
    <citation type="submission" date="2016-07" db="EMBL/GenBank/DDBJ databases">
        <title>Sequence Frankia sp. strain CcI1.17.</title>
        <authorList>
            <person name="Ghodhbane-Gtari F."/>
            <person name="Swanson E."/>
            <person name="Gueddou A."/>
            <person name="Morris K."/>
            <person name="Hezbri K."/>
            <person name="Ktari A."/>
            <person name="Nouioui I."/>
            <person name="Abebe-Akele F."/>
            <person name="Simpson S."/>
            <person name="Thomas K."/>
            <person name="Gtari M."/>
            <person name="Tisa L.S."/>
            <person name="Hurst S."/>
        </authorList>
    </citation>
    <scope>NUCLEOTIDE SEQUENCE [LARGE SCALE GENOMIC DNA]</scope>
    <source>
        <strain evidence="12">Cc1.17</strain>
    </source>
</reference>
<dbReference type="AlphaFoldDB" id="A0A1S1QRR3"/>
<evidence type="ECO:0000313" key="11">
    <source>
        <dbReference type="EMBL" id="OHV35074.1"/>
    </source>
</evidence>
<feature type="binding site" evidence="7">
    <location>
        <begin position="118"/>
        <end position="120"/>
    </location>
    <ligand>
        <name>substrate</name>
    </ligand>
</feature>
<dbReference type="GO" id="GO:0033819">
    <property type="term" value="F:lipoyl(octanoyl) transferase activity"/>
    <property type="evidence" value="ECO:0007669"/>
    <property type="project" value="UniProtKB-EC"/>
</dbReference>
<protein>
    <recommendedName>
        <fullName evidence="5">Octanoyltransferase</fullName>
        <ecNumber evidence="5">2.3.1.181</ecNumber>
    </recommendedName>
</protein>
<dbReference type="Pfam" id="PF21948">
    <property type="entry name" value="LplA-B_cat"/>
    <property type="match status" value="1"/>
</dbReference>
<feature type="domain" description="BPL/LPL catalytic" evidence="10">
    <location>
        <begin position="12"/>
        <end position="188"/>
    </location>
</feature>
<evidence type="ECO:0000256" key="1">
    <source>
        <dbReference type="ARBA" id="ARBA00004821"/>
    </source>
</evidence>
<organism evidence="11 12">
    <name type="scientific">Parafrankia colletiae</name>
    <dbReference type="NCBI Taxonomy" id="573497"/>
    <lineage>
        <taxon>Bacteria</taxon>
        <taxon>Bacillati</taxon>
        <taxon>Actinomycetota</taxon>
        <taxon>Actinomycetes</taxon>
        <taxon>Frankiales</taxon>
        <taxon>Frankiaceae</taxon>
        <taxon>Parafrankia</taxon>
    </lineage>
</organism>
<comment type="catalytic activity">
    <reaction evidence="5">
        <text>octanoyl-[ACP] + L-lysyl-[protein] = N(6)-octanoyl-L-lysyl-[protein] + holo-[ACP] + H(+)</text>
        <dbReference type="Rhea" id="RHEA:17665"/>
        <dbReference type="Rhea" id="RHEA-COMP:9636"/>
        <dbReference type="Rhea" id="RHEA-COMP:9685"/>
        <dbReference type="Rhea" id="RHEA-COMP:9752"/>
        <dbReference type="Rhea" id="RHEA-COMP:9928"/>
        <dbReference type="ChEBI" id="CHEBI:15378"/>
        <dbReference type="ChEBI" id="CHEBI:29969"/>
        <dbReference type="ChEBI" id="CHEBI:64479"/>
        <dbReference type="ChEBI" id="CHEBI:78463"/>
        <dbReference type="ChEBI" id="CHEBI:78809"/>
        <dbReference type="EC" id="2.3.1.181"/>
    </reaction>
</comment>
<dbReference type="InterPro" id="IPR004143">
    <property type="entry name" value="BPL_LPL_catalytic"/>
</dbReference>
<dbReference type="UniPathway" id="UPA00538">
    <property type="reaction ID" value="UER00592"/>
</dbReference>
<feature type="region of interest" description="Disordered" evidence="9">
    <location>
        <begin position="195"/>
        <end position="224"/>
    </location>
</feature>
<evidence type="ECO:0000256" key="2">
    <source>
        <dbReference type="ARBA" id="ARBA00022679"/>
    </source>
</evidence>
<dbReference type="EMBL" id="MBLM01000123">
    <property type="protein sequence ID" value="OHV35074.1"/>
    <property type="molecule type" value="Genomic_DNA"/>
</dbReference>
<dbReference type="EC" id="2.3.1.181" evidence="5"/>
<keyword evidence="3 5" id="KW-0012">Acyltransferase</keyword>
<evidence type="ECO:0000256" key="3">
    <source>
        <dbReference type="ARBA" id="ARBA00023315"/>
    </source>
</evidence>
<accession>A0A1S1QRR3</accession>
<dbReference type="InterPro" id="IPR045864">
    <property type="entry name" value="aa-tRNA-synth_II/BPL/LPL"/>
</dbReference>
<dbReference type="PANTHER" id="PTHR10993:SF7">
    <property type="entry name" value="LIPOYLTRANSFERASE 2, MITOCHONDRIAL-RELATED"/>
    <property type="match status" value="1"/>
</dbReference>
<dbReference type="PROSITE" id="PS01313">
    <property type="entry name" value="LIPB"/>
    <property type="match status" value="1"/>
</dbReference>
<comment type="similarity">
    <text evidence="5">Belongs to the LipB family.</text>
</comment>
<dbReference type="InterPro" id="IPR000544">
    <property type="entry name" value="Octanoyltransferase"/>
</dbReference>
<evidence type="ECO:0000256" key="9">
    <source>
        <dbReference type="SAM" id="MobiDB-lite"/>
    </source>
</evidence>
<keyword evidence="12" id="KW-1185">Reference proteome</keyword>
<evidence type="ECO:0000256" key="6">
    <source>
        <dbReference type="PIRSR" id="PIRSR016262-1"/>
    </source>
</evidence>